<organism evidence="2">
    <name type="scientific">marine metagenome</name>
    <dbReference type="NCBI Taxonomy" id="408172"/>
    <lineage>
        <taxon>unclassified sequences</taxon>
        <taxon>metagenomes</taxon>
        <taxon>ecological metagenomes</taxon>
    </lineage>
</organism>
<evidence type="ECO:0000256" key="1">
    <source>
        <dbReference type="SAM" id="Phobius"/>
    </source>
</evidence>
<feature type="transmembrane region" description="Helical" evidence="1">
    <location>
        <begin position="20"/>
        <end position="40"/>
    </location>
</feature>
<name>A0A382QEE2_9ZZZZ</name>
<keyword evidence="1" id="KW-1133">Transmembrane helix</keyword>
<proteinExistence type="predicted"/>
<dbReference type="AlphaFoldDB" id="A0A382QEE2"/>
<gene>
    <name evidence="2" type="ORF">METZ01_LOCUS335465</name>
</gene>
<keyword evidence="1" id="KW-0472">Membrane</keyword>
<sequence length="72" mass="8160">MSTGIESWGAENLSKIDALYPFVGSEKIMTIIGVVIWIGWQIWQMKFENNSYEDQTSQLSGETLTKVISEDD</sequence>
<evidence type="ECO:0000313" key="2">
    <source>
        <dbReference type="EMBL" id="SVC82611.1"/>
    </source>
</evidence>
<protein>
    <submittedName>
        <fullName evidence="2">Uncharacterized protein</fullName>
    </submittedName>
</protein>
<accession>A0A382QEE2</accession>
<keyword evidence="1" id="KW-0812">Transmembrane</keyword>
<dbReference type="EMBL" id="UINC01113176">
    <property type="protein sequence ID" value="SVC82611.1"/>
    <property type="molecule type" value="Genomic_DNA"/>
</dbReference>
<reference evidence="2" key="1">
    <citation type="submission" date="2018-05" db="EMBL/GenBank/DDBJ databases">
        <authorList>
            <person name="Lanie J.A."/>
            <person name="Ng W.-L."/>
            <person name="Kazmierczak K.M."/>
            <person name="Andrzejewski T.M."/>
            <person name="Davidsen T.M."/>
            <person name="Wayne K.J."/>
            <person name="Tettelin H."/>
            <person name="Glass J.I."/>
            <person name="Rusch D."/>
            <person name="Podicherti R."/>
            <person name="Tsui H.-C.T."/>
            <person name="Winkler M.E."/>
        </authorList>
    </citation>
    <scope>NUCLEOTIDE SEQUENCE</scope>
</reference>